<keyword evidence="2" id="KW-1185">Reference proteome</keyword>
<dbReference type="EMBL" id="CM046390">
    <property type="protein sequence ID" value="KAI8564172.1"/>
    <property type="molecule type" value="Genomic_DNA"/>
</dbReference>
<gene>
    <name evidence="1" type="ORF">RHMOL_Rhmol03G0161500</name>
</gene>
<comment type="caution">
    <text evidence="1">The sequence shown here is derived from an EMBL/GenBank/DDBJ whole genome shotgun (WGS) entry which is preliminary data.</text>
</comment>
<evidence type="ECO:0000313" key="2">
    <source>
        <dbReference type="Proteomes" id="UP001062846"/>
    </source>
</evidence>
<dbReference type="Proteomes" id="UP001062846">
    <property type="component" value="Chromosome 3"/>
</dbReference>
<organism evidence="1 2">
    <name type="scientific">Rhododendron molle</name>
    <name type="common">Chinese azalea</name>
    <name type="synonym">Azalea mollis</name>
    <dbReference type="NCBI Taxonomy" id="49168"/>
    <lineage>
        <taxon>Eukaryota</taxon>
        <taxon>Viridiplantae</taxon>
        <taxon>Streptophyta</taxon>
        <taxon>Embryophyta</taxon>
        <taxon>Tracheophyta</taxon>
        <taxon>Spermatophyta</taxon>
        <taxon>Magnoliopsida</taxon>
        <taxon>eudicotyledons</taxon>
        <taxon>Gunneridae</taxon>
        <taxon>Pentapetalae</taxon>
        <taxon>asterids</taxon>
        <taxon>Ericales</taxon>
        <taxon>Ericaceae</taxon>
        <taxon>Ericoideae</taxon>
        <taxon>Rhodoreae</taxon>
        <taxon>Rhododendron</taxon>
    </lineage>
</organism>
<name>A0ACC0PEN8_RHOML</name>
<reference evidence="1" key="1">
    <citation type="submission" date="2022-02" db="EMBL/GenBank/DDBJ databases">
        <title>Plant Genome Project.</title>
        <authorList>
            <person name="Zhang R.-G."/>
        </authorList>
    </citation>
    <scope>NUCLEOTIDE SEQUENCE</scope>
    <source>
        <strain evidence="1">AT1</strain>
    </source>
</reference>
<evidence type="ECO:0000313" key="1">
    <source>
        <dbReference type="EMBL" id="KAI8564172.1"/>
    </source>
</evidence>
<proteinExistence type="predicted"/>
<accession>A0ACC0PEN8</accession>
<protein>
    <submittedName>
        <fullName evidence="1">Uncharacterized protein</fullName>
    </submittedName>
</protein>
<sequence>MSQPWTCSELQTRRPNLLEAWPKCSLKNNQSGGESARGRTQRLDQLTSAIPNGGWDSDLAWQIAEEKAFQVVSKSEERCWAGVVGRSDWFLCCGSEEERGCLSCYSLIMIKTHRDCFWSLPSYCGSLEERTIKFLLPLLLWTFDNTDPLLLARVLVWWCLRRKCDVSCCRPSVVLLMTNG</sequence>